<feature type="non-terminal residue" evidence="2">
    <location>
        <position position="1"/>
    </location>
</feature>
<feature type="compositionally biased region" description="Low complexity" evidence="1">
    <location>
        <begin position="471"/>
        <end position="485"/>
    </location>
</feature>
<feature type="region of interest" description="Disordered" evidence="1">
    <location>
        <begin position="139"/>
        <end position="199"/>
    </location>
</feature>
<evidence type="ECO:0000313" key="2">
    <source>
        <dbReference type="EMBL" id="GMI22263.1"/>
    </source>
</evidence>
<name>A0ABQ6M9X1_9STRA</name>
<accession>A0ABQ6M9X1</accession>
<proteinExistence type="predicted"/>
<feature type="compositionally biased region" description="Pro residues" evidence="1">
    <location>
        <begin position="176"/>
        <end position="190"/>
    </location>
</feature>
<feature type="compositionally biased region" description="Low complexity" evidence="1">
    <location>
        <begin position="62"/>
        <end position="73"/>
    </location>
</feature>
<feature type="region of interest" description="Disordered" evidence="1">
    <location>
        <begin position="307"/>
        <end position="343"/>
    </location>
</feature>
<dbReference type="PANTHER" id="PTHR45691:SF6">
    <property type="entry name" value="PROTEIN DIAPHANOUS"/>
    <property type="match status" value="1"/>
</dbReference>
<feature type="region of interest" description="Disordered" evidence="1">
    <location>
        <begin position="445"/>
        <end position="485"/>
    </location>
</feature>
<evidence type="ECO:0000313" key="3">
    <source>
        <dbReference type="Proteomes" id="UP001165060"/>
    </source>
</evidence>
<feature type="compositionally biased region" description="Pro residues" evidence="1">
    <location>
        <begin position="309"/>
        <end position="321"/>
    </location>
</feature>
<dbReference type="PANTHER" id="PTHR45691">
    <property type="entry name" value="PROTEIN DIAPHANOUS"/>
    <property type="match status" value="1"/>
</dbReference>
<comment type="caution">
    <text evidence="2">The sequence shown here is derived from an EMBL/GenBank/DDBJ whole genome shotgun (WGS) entry which is preliminary data.</text>
</comment>
<gene>
    <name evidence="2" type="ORF">TeGR_g2245</name>
</gene>
<evidence type="ECO:0000256" key="1">
    <source>
        <dbReference type="SAM" id="MobiDB-lite"/>
    </source>
</evidence>
<sequence length="658" mass="67118">GENPKCYHARCLPAAAARRAVREGCELPGMGLLDERGRREVAGHIAEAAGGRRVQGEGGVNAAGPAGAGAAAGDPGGGVERAKGWAPAGASADPTAPPAAVRFDPPAPPAAVRSDPNGASFSVATGSVSFVRGRRGRFVRSGAEGPKGAGEAAGGPGAGVERAKGRVPAGASADPTAPPPAVRFDPPAPPAAIRSDPNDASFSVATGSVSGSSVKCAGCEGGAIEPGKPRVQLLRPRSAFPLSHHAGCVPGRHAARILGGGLGALEGAGDLSKRDLAKVRAGLELAARNSGDLSRRDLATLRADLEHPTAPPAAKPAPAPAPAARGPAVRFNPNPGGSRSKDPWITARVATDSTSGSDVMCLRSTCRGSIASGEARVQRRGRLSLQWWNYHACCLSRSAAALILEGGVESLEGGFESLEGVSSLSVRQRMDVEADLLSRLSAPAAPAPVLPAQKRPSPSSPPVTPKRRRLSSASSTSSASTPSLLSDVRAAVSQASLARPWVPPAPPPPPPSPSPPPPPPHELQMDLDSLHPAPDPFLAENERLVALVAQQVASLETQVSAAARDSFSWIPEPSEMTRLSHATANSNLADAVVKLEGGESDVGDTLRDLQAASERSNTSLMTVKLEGGESDVGDTLRDLQAASERSNTSLMTVKLEQP</sequence>
<organism evidence="2 3">
    <name type="scientific">Tetraparma gracilis</name>
    <dbReference type="NCBI Taxonomy" id="2962635"/>
    <lineage>
        <taxon>Eukaryota</taxon>
        <taxon>Sar</taxon>
        <taxon>Stramenopiles</taxon>
        <taxon>Ochrophyta</taxon>
        <taxon>Bolidophyceae</taxon>
        <taxon>Parmales</taxon>
        <taxon>Triparmaceae</taxon>
        <taxon>Tetraparma</taxon>
    </lineage>
</organism>
<feature type="region of interest" description="Disordered" evidence="1">
    <location>
        <begin position="499"/>
        <end position="535"/>
    </location>
</feature>
<dbReference type="EMBL" id="BRYB01003888">
    <property type="protein sequence ID" value="GMI22263.1"/>
    <property type="molecule type" value="Genomic_DNA"/>
</dbReference>
<evidence type="ECO:0008006" key="4">
    <source>
        <dbReference type="Google" id="ProtNLM"/>
    </source>
</evidence>
<feature type="compositionally biased region" description="Gly residues" evidence="1">
    <location>
        <begin position="145"/>
        <end position="158"/>
    </location>
</feature>
<feature type="compositionally biased region" description="Pro residues" evidence="1">
    <location>
        <begin position="501"/>
        <end position="521"/>
    </location>
</feature>
<keyword evidence="3" id="KW-1185">Reference proteome</keyword>
<protein>
    <recommendedName>
        <fullName evidence="4">PARP-type domain-containing protein</fullName>
    </recommendedName>
</protein>
<dbReference type="Proteomes" id="UP001165060">
    <property type="component" value="Unassembled WGS sequence"/>
</dbReference>
<reference evidence="2 3" key="1">
    <citation type="journal article" date="2023" name="Commun. Biol.">
        <title>Genome analysis of Parmales, the sister group of diatoms, reveals the evolutionary specialization of diatoms from phago-mixotrophs to photoautotrophs.</title>
        <authorList>
            <person name="Ban H."/>
            <person name="Sato S."/>
            <person name="Yoshikawa S."/>
            <person name="Yamada K."/>
            <person name="Nakamura Y."/>
            <person name="Ichinomiya M."/>
            <person name="Sato N."/>
            <person name="Blanc-Mathieu R."/>
            <person name="Endo H."/>
            <person name="Kuwata A."/>
            <person name="Ogata H."/>
        </authorList>
    </citation>
    <scope>NUCLEOTIDE SEQUENCE [LARGE SCALE GENOMIC DNA]</scope>
</reference>
<feature type="region of interest" description="Disordered" evidence="1">
    <location>
        <begin position="50"/>
        <end position="98"/>
    </location>
</feature>
<dbReference type="InterPro" id="IPR051412">
    <property type="entry name" value="Formin_Homology_Diaphanous_sf"/>
</dbReference>